<keyword evidence="2" id="KW-0238">DNA-binding</keyword>
<dbReference type="SUPFAM" id="SSF46785">
    <property type="entry name" value="Winged helix' DNA-binding domain"/>
    <property type="match status" value="1"/>
</dbReference>
<dbReference type="OrthoDB" id="5185624at2"/>
<dbReference type="EMBL" id="SMKL01000075">
    <property type="protein sequence ID" value="TDC47397.1"/>
    <property type="molecule type" value="Genomic_DNA"/>
</dbReference>
<feature type="region of interest" description="Disordered" evidence="4">
    <location>
        <begin position="1"/>
        <end position="82"/>
    </location>
</feature>
<proteinExistence type="predicted"/>
<keyword evidence="3" id="KW-0804">Transcription</keyword>
<name>A0A4R4RDV9_9ACTN</name>
<dbReference type="Gene3D" id="1.10.10.10">
    <property type="entry name" value="Winged helix-like DNA-binding domain superfamily/Winged helix DNA-binding domain"/>
    <property type="match status" value="1"/>
</dbReference>
<evidence type="ECO:0000313" key="7">
    <source>
        <dbReference type="Proteomes" id="UP000295621"/>
    </source>
</evidence>
<keyword evidence="7" id="KW-1185">Reference proteome</keyword>
<dbReference type="PANTHER" id="PTHR39515:SF2">
    <property type="entry name" value="HTH-TYPE TRANSCRIPTIONAL REGULATOR RV0880"/>
    <property type="match status" value="1"/>
</dbReference>
<dbReference type="InterPro" id="IPR036390">
    <property type="entry name" value="WH_DNA-bd_sf"/>
</dbReference>
<evidence type="ECO:0000259" key="5">
    <source>
        <dbReference type="PROSITE" id="PS50995"/>
    </source>
</evidence>
<feature type="domain" description="HTH marR-type" evidence="5">
    <location>
        <begin position="92"/>
        <end position="222"/>
    </location>
</feature>
<sequence>MPSTPRATPSSRPSRTPTACVAERSRPAARPPRPPSSRAGRAGRAVGTDGTEVGSPHSTLGGGAVDDHTHTSGALGRSVGGAETDAAQAREFADALMAFLSASRRTRGRLQPLFDDITVPQLVLLDAIEECGADGVGAVAELTGLSQPTVTRSAGALARDGLVQYGRTDGDGRRRPLELTSRGTELLTAKRAVVAGHLAGAWDNLAPAEQALVVPLLRHLTELVDKLF</sequence>
<dbReference type="AlphaFoldDB" id="A0A4R4RDV9"/>
<dbReference type="InterPro" id="IPR052526">
    <property type="entry name" value="HTH-type_Bedaq_tolerance"/>
</dbReference>
<dbReference type="PROSITE" id="PS50995">
    <property type="entry name" value="HTH_MARR_2"/>
    <property type="match status" value="1"/>
</dbReference>
<organism evidence="6 7">
    <name type="scientific">Jiangella ureilytica</name>
    <dbReference type="NCBI Taxonomy" id="2530374"/>
    <lineage>
        <taxon>Bacteria</taxon>
        <taxon>Bacillati</taxon>
        <taxon>Actinomycetota</taxon>
        <taxon>Actinomycetes</taxon>
        <taxon>Jiangellales</taxon>
        <taxon>Jiangellaceae</taxon>
        <taxon>Jiangella</taxon>
    </lineage>
</organism>
<dbReference type="PANTHER" id="PTHR39515">
    <property type="entry name" value="CONSERVED PROTEIN"/>
    <property type="match status" value="1"/>
</dbReference>
<evidence type="ECO:0000256" key="2">
    <source>
        <dbReference type="ARBA" id="ARBA00023125"/>
    </source>
</evidence>
<accession>A0A4R4RDV9</accession>
<dbReference type="Pfam" id="PF12802">
    <property type="entry name" value="MarR_2"/>
    <property type="match status" value="1"/>
</dbReference>
<keyword evidence="1" id="KW-0805">Transcription regulation</keyword>
<evidence type="ECO:0000256" key="4">
    <source>
        <dbReference type="SAM" id="MobiDB-lite"/>
    </source>
</evidence>
<feature type="compositionally biased region" description="Low complexity" evidence="4">
    <location>
        <begin position="36"/>
        <end position="45"/>
    </location>
</feature>
<evidence type="ECO:0000313" key="6">
    <source>
        <dbReference type="EMBL" id="TDC47397.1"/>
    </source>
</evidence>
<feature type="compositionally biased region" description="Low complexity" evidence="4">
    <location>
        <begin position="1"/>
        <end position="19"/>
    </location>
</feature>
<comment type="caution">
    <text evidence="6">The sequence shown here is derived from an EMBL/GenBank/DDBJ whole genome shotgun (WGS) entry which is preliminary data.</text>
</comment>
<dbReference type="InterPro" id="IPR023187">
    <property type="entry name" value="Tscrpt_reg_MarR-type_CS"/>
</dbReference>
<evidence type="ECO:0000256" key="1">
    <source>
        <dbReference type="ARBA" id="ARBA00023015"/>
    </source>
</evidence>
<dbReference type="PROSITE" id="PS01117">
    <property type="entry name" value="HTH_MARR_1"/>
    <property type="match status" value="1"/>
</dbReference>
<protein>
    <submittedName>
        <fullName evidence="6">MarR family transcriptional regulator</fullName>
    </submittedName>
</protein>
<dbReference type="InterPro" id="IPR036388">
    <property type="entry name" value="WH-like_DNA-bd_sf"/>
</dbReference>
<dbReference type="GO" id="GO:0003700">
    <property type="term" value="F:DNA-binding transcription factor activity"/>
    <property type="evidence" value="ECO:0007669"/>
    <property type="project" value="InterPro"/>
</dbReference>
<dbReference type="InterPro" id="IPR000835">
    <property type="entry name" value="HTH_MarR-typ"/>
</dbReference>
<gene>
    <name evidence="6" type="ORF">E1212_24310</name>
</gene>
<dbReference type="GO" id="GO:0003677">
    <property type="term" value="F:DNA binding"/>
    <property type="evidence" value="ECO:0007669"/>
    <property type="project" value="UniProtKB-KW"/>
</dbReference>
<reference evidence="6 7" key="1">
    <citation type="submission" date="2019-02" db="EMBL/GenBank/DDBJ databases">
        <title>Draft genome sequences of novel Actinobacteria.</title>
        <authorList>
            <person name="Sahin N."/>
            <person name="Ay H."/>
            <person name="Saygin H."/>
        </authorList>
    </citation>
    <scope>NUCLEOTIDE SEQUENCE [LARGE SCALE GENOMIC DNA]</scope>
    <source>
        <strain evidence="6 7">KC603</strain>
    </source>
</reference>
<dbReference type="Proteomes" id="UP000295621">
    <property type="component" value="Unassembled WGS sequence"/>
</dbReference>
<evidence type="ECO:0000256" key="3">
    <source>
        <dbReference type="ARBA" id="ARBA00023163"/>
    </source>
</evidence>
<dbReference type="SMART" id="SM00347">
    <property type="entry name" value="HTH_MARR"/>
    <property type="match status" value="1"/>
</dbReference>